<feature type="region of interest" description="Disordered" evidence="1">
    <location>
        <begin position="101"/>
        <end position="134"/>
    </location>
</feature>
<protein>
    <submittedName>
        <fullName evidence="2">DUF2531 family protein</fullName>
    </submittedName>
</protein>
<dbReference type="Pfam" id="PF10748">
    <property type="entry name" value="HofP"/>
    <property type="match status" value="1"/>
</dbReference>
<reference evidence="2 3" key="1">
    <citation type="submission" date="2019-11" db="EMBL/GenBank/DDBJ databases">
        <title>Erwinia sp. nov., isolated from feces of birds in Tibet plateau of China.</title>
        <authorList>
            <person name="Ge Y."/>
        </authorList>
    </citation>
    <scope>NUCLEOTIDE SEQUENCE [LARGE SCALE GENOMIC DNA]</scope>
    <source>
        <strain evidence="2 3">J316</strain>
    </source>
</reference>
<evidence type="ECO:0000313" key="2">
    <source>
        <dbReference type="EMBL" id="MTD29148.1"/>
    </source>
</evidence>
<dbReference type="EMBL" id="WLZX01000012">
    <property type="protein sequence ID" value="MTD29148.1"/>
    <property type="molecule type" value="Genomic_DNA"/>
</dbReference>
<dbReference type="Proteomes" id="UP000480164">
    <property type="component" value="Unassembled WGS sequence"/>
</dbReference>
<dbReference type="InterPro" id="IPR019684">
    <property type="entry name" value="HofP"/>
</dbReference>
<sequence length="134" mass="15088">MKIKLAWGVLLLLAFHSWARDPFFPLNTLRCQPEEEAEFSWRLLGIIGREDRYDAWLVSPQGNTLWRQQGDPLPGSPWRVAGIEQEAVTLTILQECQPPRRLALKGQHNDQDDLPVAGSDNPIISESGSPLTGF</sequence>
<name>A0ABW9RG07_9GAMM</name>
<dbReference type="RefSeq" id="WP_154754384.1">
    <property type="nucleotide sequence ID" value="NZ_WLZX01000012.1"/>
</dbReference>
<comment type="caution">
    <text evidence="2">The sequence shown here is derived from an EMBL/GenBank/DDBJ whole genome shotgun (WGS) entry which is preliminary data.</text>
</comment>
<organism evidence="2 3">
    <name type="scientific">Erwinia sorbitola</name>
    <dbReference type="NCBI Taxonomy" id="2681984"/>
    <lineage>
        <taxon>Bacteria</taxon>
        <taxon>Pseudomonadati</taxon>
        <taxon>Pseudomonadota</taxon>
        <taxon>Gammaproteobacteria</taxon>
        <taxon>Enterobacterales</taxon>
        <taxon>Erwiniaceae</taxon>
        <taxon>Erwinia</taxon>
    </lineage>
</organism>
<accession>A0ABW9RG07</accession>
<proteinExistence type="predicted"/>
<evidence type="ECO:0000313" key="3">
    <source>
        <dbReference type="Proteomes" id="UP000480164"/>
    </source>
</evidence>
<evidence type="ECO:0000256" key="1">
    <source>
        <dbReference type="SAM" id="MobiDB-lite"/>
    </source>
</evidence>
<keyword evidence="3" id="KW-1185">Reference proteome</keyword>
<gene>
    <name evidence="2" type="ORF">GK011_19620</name>
</gene>
<feature type="compositionally biased region" description="Polar residues" evidence="1">
    <location>
        <begin position="122"/>
        <end position="134"/>
    </location>
</feature>